<proteinExistence type="predicted"/>
<dbReference type="AlphaFoldDB" id="A0AB35MF94"/>
<evidence type="ECO:0000313" key="5">
    <source>
        <dbReference type="Proteomes" id="UP001172756"/>
    </source>
</evidence>
<comment type="pathway">
    <text evidence="1">Cofactor biosynthesis; molybdopterin biosynthesis.</text>
</comment>
<organism evidence="4 5">
    <name type="scientific">Demequina lignilytica</name>
    <dbReference type="NCBI Taxonomy" id="3051663"/>
    <lineage>
        <taxon>Bacteria</taxon>
        <taxon>Bacillati</taxon>
        <taxon>Actinomycetota</taxon>
        <taxon>Actinomycetes</taxon>
        <taxon>Micrococcales</taxon>
        <taxon>Demequinaceae</taxon>
        <taxon>Demequina</taxon>
    </lineage>
</organism>
<dbReference type="Gene3D" id="3.40.980.10">
    <property type="entry name" value="MoaB/Mog-like domain"/>
    <property type="match status" value="1"/>
</dbReference>
<evidence type="ECO:0000256" key="1">
    <source>
        <dbReference type="ARBA" id="ARBA00005046"/>
    </source>
</evidence>
<dbReference type="Pfam" id="PF00994">
    <property type="entry name" value="MoCF_biosynth"/>
    <property type="match status" value="1"/>
</dbReference>
<sequence length="163" mass="15792">MSPDLAGVPVHVITVSDRSAAGARPDASGPILVEALVALGAEVTTRIVQDGIDSVRGAIRAAVEAGARAVVTTGGTGLAPRDLTPEATAPLLARPLPGVGERLRAVDAEAVPTAALSRGLAGVTAEGVVVVNVAGSTGAARSAAAVLGAVLPHALAQLAGGDH</sequence>
<dbReference type="NCBIfam" id="TIGR00177">
    <property type="entry name" value="molyb_syn"/>
    <property type="match status" value="1"/>
</dbReference>
<evidence type="ECO:0000256" key="2">
    <source>
        <dbReference type="ARBA" id="ARBA00023150"/>
    </source>
</evidence>
<dbReference type="InterPro" id="IPR051920">
    <property type="entry name" value="MPT_Adenylyltrnsfr/MoaC-Rel"/>
</dbReference>
<dbReference type="SMART" id="SM00852">
    <property type="entry name" value="MoCF_biosynth"/>
    <property type="match status" value="1"/>
</dbReference>
<dbReference type="PANTHER" id="PTHR43764:SF1">
    <property type="entry name" value="MOLYBDOPTERIN MOLYBDOTRANSFERASE"/>
    <property type="match status" value="1"/>
</dbReference>
<dbReference type="GO" id="GO:0006777">
    <property type="term" value="P:Mo-molybdopterin cofactor biosynthetic process"/>
    <property type="evidence" value="ECO:0007669"/>
    <property type="project" value="UniProtKB-KW"/>
</dbReference>
<comment type="caution">
    <text evidence="4">The sequence shown here is derived from an EMBL/GenBank/DDBJ whole genome shotgun (WGS) entry which is preliminary data.</text>
</comment>
<dbReference type="InterPro" id="IPR036425">
    <property type="entry name" value="MoaB/Mog-like_dom_sf"/>
</dbReference>
<accession>A0AB35MF94</accession>
<dbReference type="SUPFAM" id="SSF53218">
    <property type="entry name" value="Molybdenum cofactor biosynthesis proteins"/>
    <property type="match status" value="1"/>
</dbReference>
<name>A0AB35MF94_9MICO</name>
<dbReference type="PANTHER" id="PTHR43764">
    <property type="entry name" value="MOLYBDENUM COFACTOR BIOSYNTHESIS"/>
    <property type="match status" value="1"/>
</dbReference>
<dbReference type="RefSeq" id="WP_301159533.1">
    <property type="nucleotide sequence ID" value="NZ_JAUHQB010000001.1"/>
</dbReference>
<dbReference type="Proteomes" id="UP001172756">
    <property type="component" value="Unassembled WGS sequence"/>
</dbReference>
<reference evidence="4 5" key="1">
    <citation type="submission" date="2023-06" db="EMBL/GenBank/DDBJ databases">
        <title>SYSU T0a273.</title>
        <authorList>
            <person name="Gao L."/>
            <person name="Fang B.-Z."/>
            <person name="Li W.-J."/>
        </authorList>
    </citation>
    <scope>NUCLEOTIDE SEQUENCE [LARGE SCALE GENOMIC DNA]</scope>
    <source>
        <strain evidence="4 5">SYSU T0a273</strain>
    </source>
</reference>
<dbReference type="PROSITE" id="PS01078">
    <property type="entry name" value="MOCF_BIOSYNTHESIS_1"/>
    <property type="match status" value="1"/>
</dbReference>
<dbReference type="InterPro" id="IPR001453">
    <property type="entry name" value="MoaB/Mog_dom"/>
</dbReference>
<evidence type="ECO:0000313" key="4">
    <source>
        <dbReference type="EMBL" id="MDN4482403.1"/>
    </source>
</evidence>
<keyword evidence="2" id="KW-0501">Molybdenum cofactor biosynthesis</keyword>
<dbReference type="InterPro" id="IPR008284">
    <property type="entry name" value="MoCF_biosynth_CS"/>
</dbReference>
<evidence type="ECO:0000259" key="3">
    <source>
        <dbReference type="SMART" id="SM00852"/>
    </source>
</evidence>
<feature type="domain" description="MoaB/Mog" evidence="3">
    <location>
        <begin position="11"/>
        <end position="154"/>
    </location>
</feature>
<dbReference type="EMBL" id="JAUHQB010000001">
    <property type="protein sequence ID" value="MDN4482403.1"/>
    <property type="molecule type" value="Genomic_DNA"/>
</dbReference>
<gene>
    <name evidence="4" type="ORF">QQ002_02480</name>
</gene>
<dbReference type="CDD" id="cd00886">
    <property type="entry name" value="MogA_MoaB"/>
    <property type="match status" value="1"/>
</dbReference>
<protein>
    <submittedName>
        <fullName evidence="4">MogA/MoaB family molybdenum cofactor biosynthesis protein</fullName>
    </submittedName>
</protein>